<dbReference type="AlphaFoldDB" id="A0A815JW34"/>
<dbReference type="PANTHER" id="PTHR46060">
    <property type="entry name" value="MARINER MOS1 TRANSPOSASE-LIKE PROTEIN"/>
    <property type="match status" value="1"/>
</dbReference>
<dbReference type="InterPro" id="IPR052709">
    <property type="entry name" value="Transposase-MT_Hybrid"/>
</dbReference>
<dbReference type="OrthoDB" id="10017160at2759"/>
<keyword evidence="3" id="KW-1185">Reference proteome</keyword>
<proteinExistence type="predicted"/>
<dbReference type="PANTHER" id="PTHR46060:SF1">
    <property type="entry name" value="MARINER MOS1 TRANSPOSASE-LIKE PROTEIN"/>
    <property type="match status" value="1"/>
</dbReference>
<name>A0A815JW34_9BILA</name>
<dbReference type="EMBL" id="CAJOBC010082194">
    <property type="protein sequence ID" value="CAF4282396.1"/>
    <property type="molecule type" value="Genomic_DNA"/>
</dbReference>
<dbReference type="GO" id="GO:0003676">
    <property type="term" value="F:nucleic acid binding"/>
    <property type="evidence" value="ECO:0007669"/>
    <property type="project" value="InterPro"/>
</dbReference>
<organism evidence="1 3">
    <name type="scientific">Didymodactylos carnosus</name>
    <dbReference type="NCBI Taxonomy" id="1234261"/>
    <lineage>
        <taxon>Eukaryota</taxon>
        <taxon>Metazoa</taxon>
        <taxon>Spiralia</taxon>
        <taxon>Gnathifera</taxon>
        <taxon>Rotifera</taxon>
        <taxon>Eurotatoria</taxon>
        <taxon>Bdelloidea</taxon>
        <taxon>Philodinida</taxon>
        <taxon>Philodinidae</taxon>
        <taxon>Didymodactylos</taxon>
    </lineage>
</organism>
<evidence type="ECO:0000313" key="3">
    <source>
        <dbReference type="Proteomes" id="UP000663829"/>
    </source>
</evidence>
<evidence type="ECO:0000313" key="2">
    <source>
        <dbReference type="EMBL" id="CAF4282396.1"/>
    </source>
</evidence>
<protein>
    <recommendedName>
        <fullName evidence="4">Transposase</fullName>
    </recommendedName>
</protein>
<dbReference type="Gene3D" id="3.30.420.10">
    <property type="entry name" value="Ribonuclease H-like superfamily/Ribonuclease H"/>
    <property type="match status" value="1"/>
</dbReference>
<gene>
    <name evidence="1" type="ORF">GPM918_LOCUS32634</name>
    <name evidence="2" type="ORF">SRO942_LOCUS33304</name>
</gene>
<dbReference type="InterPro" id="IPR036397">
    <property type="entry name" value="RNaseH_sf"/>
</dbReference>
<sequence>MDNEYNRYYIKIRTILGINPKTIHEELATALGSKAPSYPIVAEWAKRFCEGREDVNDDPRSGRPVSELTDENIELVREVINNDPHSTYDDIIAETFLSHGTIERIIHDCLKLKKITSRWSTNASWVGEDESPTTIGRRGKFEPKTLFSIFFKSNGPVLIHAVDPVRKEIWKQRKSAGTKGIKLLQDNARSHIHSDVINYLTEEGIIIMSHPPYSPGIAPCDYWLNAYIKRNLTDQLDEKPLARAVSKIVKIIEDSFEISHRYSKENFVKAFAN</sequence>
<dbReference type="Proteomes" id="UP000681722">
    <property type="component" value="Unassembled WGS sequence"/>
</dbReference>
<dbReference type="EMBL" id="CAJNOQ010016791">
    <property type="protein sequence ID" value="CAF1387584.1"/>
    <property type="molecule type" value="Genomic_DNA"/>
</dbReference>
<evidence type="ECO:0008006" key="4">
    <source>
        <dbReference type="Google" id="ProtNLM"/>
    </source>
</evidence>
<comment type="caution">
    <text evidence="1">The sequence shown here is derived from an EMBL/GenBank/DDBJ whole genome shotgun (WGS) entry which is preliminary data.</text>
</comment>
<accession>A0A815JW34</accession>
<evidence type="ECO:0000313" key="1">
    <source>
        <dbReference type="EMBL" id="CAF1387584.1"/>
    </source>
</evidence>
<reference evidence="1" key="1">
    <citation type="submission" date="2021-02" db="EMBL/GenBank/DDBJ databases">
        <authorList>
            <person name="Nowell W R."/>
        </authorList>
    </citation>
    <scope>NUCLEOTIDE SEQUENCE</scope>
</reference>
<dbReference type="Proteomes" id="UP000663829">
    <property type="component" value="Unassembled WGS sequence"/>
</dbReference>